<reference evidence="1" key="1">
    <citation type="submission" date="2024-02" db="EMBL/GenBank/DDBJ databases">
        <title>Metagenome Assembled Genome of Zalaria obscura JY119.</title>
        <authorList>
            <person name="Vighnesh L."/>
            <person name="Jagadeeshwari U."/>
            <person name="Venkata Ramana C."/>
            <person name="Sasikala C."/>
        </authorList>
    </citation>
    <scope>NUCLEOTIDE SEQUENCE</scope>
    <source>
        <strain evidence="1">JY119</strain>
    </source>
</reference>
<name>A0ACC3SGJ4_9PEZI</name>
<dbReference type="EMBL" id="JAMKPW020000012">
    <property type="protein sequence ID" value="KAK8212936.1"/>
    <property type="molecule type" value="Genomic_DNA"/>
</dbReference>
<evidence type="ECO:0000313" key="2">
    <source>
        <dbReference type="Proteomes" id="UP001320706"/>
    </source>
</evidence>
<organism evidence="1 2">
    <name type="scientific">Zalaria obscura</name>
    <dbReference type="NCBI Taxonomy" id="2024903"/>
    <lineage>
        <taxon>Eukaryota</taxon>
        <taxon>Fungi</taxon>
        <taxon>Dikarya</taxon>
        <taxon>Ascomycota</taxon>
        <taxon>Pezizomycotina</taxon>
        <taxon>Dothideomycetes</taxon>
        <taxon>Dothideomycetidae</taxon>
        <taxon>Dothideales</taxon>
        <taxon>Zalariaceae</taxon>
        <taxon>Zalaria</taxon>
    </lineage>
</organism>
<accession>A0ACC3SGJ4</accession>
<evidence type="ECO:0000313" key="1">
    <source>
        <dbReference type="EMBL" id="KAK8212936.1"/>
    </source>
</evidence>
<protein>
    <submittedName>
        <fullName evidence="1">Uncharacterized protein</fullName>
    </submittedName>
</protein>
<gene>
    <name evidence="1" type="ORF">M8818_003101</name>
</gene>
<comment type="caution">
    <text evidence="1">The sequence shown here is derived from an EMBL/GenBank/DDBJ whole genome shotgun (WGS) entry which is preliminary data.</text>
</comment>
<sequence length="249" mass="27715">MLPRPWYPSTSLERGLLLAASLSKPNKHSTSITMAQPFTVETSLRTPPTGKISLVPHQEADVDTNLISDQPAGEVATPQSFAPADSSGSLSRSANNNEEGGLTVILTGPWWMKTRVLFEANNRAAISHIVLQAVDFRSRFPSFYTEISVALRCPEYLVQLTEREDYGPAWIDEDKVRSELVVKMLLVLKGLDSLNMDIDGFLRETNAPDWQRKALGNRAKVLEQWIRPQVMKTPKALGKPSVEDDSKQL</sequence>
<keyword evidence="2" id="KW-1185">Reference proteome</keyword>
<dbReference type="Proteomes" id="UP001320706">
    <property type="component" value="Unassembled WGS sequence"/>
</dbReference>
<proteinExistence type="predicted"/>